<name>A0A8H3EC30_9LECA</name>
<organism evidence="1 2">
    <name type="scientific">Alectoria fallacina</name>
    <dbReference type="NCBI Taxonomy" id="1903189"/>
    <lineage>
        <taxon>Eukaryota</taxon>
        <taxon>Fungi</taxon>
        <taxon>Dikarya</taxon>
        <taxon>Ascomycota</taxon>
        <taxon>Pezizomycotina</taxon>
        <taxon>Lecanoromycetes</taxon>
        <taxon>OSLEUM clade</taxon>
        <taxon>Lecanoromycetidae</taxon>
        <taxon>Lecanorales</taxon>
        <taxon>Lecanorineae</taxon>
        <taxon>Parmeliaceae</taxon>
        <taxon>Alectoria</taxon>
    </lineage>
</organism>
<dbReference type="Proteomes" id="UP000664203">
    <property type="component" value="Unassembled WGS sequence"/>
</dbReference>
<dbReference type="InterPro" id="IPR002220">
    <property type="entry name" value="DapA-like"/>
</dbReference>
<dbReference type="EMBL" id="CAJPDR010000002">
    <property type="protein sequence ID" value="CAF9903739.1"/>
    <property type="molecule type" value="Genomic_DNA"/>
</dbReference>
<sequence length="275" mass="30713">MATKSPTPLRQRLDIYCPSLTLFHPTNEDLDLPTIAKHSVRLTRAGLVGLITLGSIGKAVHFSRSENAAVARTTRQALDEAGYTDVPVICRAAEQRSNLFADLLNSTIGLQPMRADRRSALWLLQTRVQCRFYFIIIPAVAGIDIDYDFIIRIAQHENIVGTKLMCGNAGKLTRAARTTDTWMSKKKVSGFMAFGGMAYCTVQTWVSGGSGMVSDGMNVMHKIVVKVWNRRTEGRMEEAVKLQEVTSRDESSAVEVLWLWEVMREDLCGWSAKQR</sequence>
<reference evidence="1" key="1">
    <citation type="submission" date="2021-03" db="EMBL/GenBank/DDBJ databases">
        <authorList>
            <person name="Tagirdzhanova G."/>
        </authorList>
    </citation>
    <scope>NUCLEOTIDE SEQUENCE</scope>
</reference>
<dbReference type="PANTHER" id="PTHR12128">
    <property type="entry name" value="DIHYDRODIPICOLINATE SYNTHASE"/>
    <property type="match status" value="1"/>
</dbReference>
<proteinExistence type="predicted"/>
<keyword evidence="2" id="KW-1185">Reference proteome</keyword>
<dbReference type="InterPro" id="IPR013785">
    <property type="entry name" value="Aldolase_TIM"/>
</dbReference>
<dbReference type="Pfam" id="PF00701">
    <property type="entry name" value="DHDPS"/>
    <property type="match status" value="1"/>
</dbReference>
<dbReference type="PANTHER" id="PTHR12128:SF24">
    <property type="entry name" value="DIHYDRODIPICOLINATE SYNTHETASE FAMILY PROTEIN (AFU_ORTHOLOGUE AFUA_3G11920)"/>
    <property type="match status" value="1"/>
</dbReference>
<dbReference type="Gene3D" id="3.20.20.70">
    <property type="entry name" value="Aldolase class I"/>
    <property type="match status" value="2"/>
</dbReference>
<evidence type="ECO:0000313" key="2">
    <source>
        <dbReference type="Proteomes" id="UP000664203"/>
    </source>
</evidence>
<evidence type="ECO:0000313" key="1">
    <source>
        <dbReference type="EMBL" id="CAF9903739.1"/>
    </source>
</evidence>
<dbReference type="SUPFAM" id="SSF51569">
    <property type="entry name" value="Aldolase"/>
    <property type="match status" value="1"/>
</dbReference>
<dbReference type="CDD" id="cd00408">
    <property type="entry name" value="DHDPS-like"/>
    <property type="match status" value="1"/>
</dbReference>
<accession>A0A8H3EC30</accession>
<gene>
    <name evidence="1" type="ORF">ALECFALPRED_002954</name>
</gene>
<comment type="caution">
    <text evidence="1">The sequence shown here is derived from an EMBL/GenBank/DDBJ whole genome shotgun (WGS) entry which is preliminary data.</text>
</comment>
<dbReference type="OrthoDB" id="191315at2759"/>
<protein>
    <submittedName>
        <fullName evidence="1">Uncharacterized protein</fullName>
    </submittedName>
</protein>
<dbReference type="SMART" id="SM01130">
    <property type="entry name" value="DHDPS"/>
    <property type="match status" value="1"/>
</dbReference>
<dbReference type="AlphaFoldDB" id="A0A8H3EC30"/>
<dbReference type="GO" id="GO:0008840">
    <property type="term" value="F:4-hydroxy-tetrahydrodipicolinate synthase activity"/>
    <property type="evidence" value="ECO:0007669"/>
    <property type="project" value="TreeGrafter"/>
</dbReference>